<comment type="caution">
    <text evidence="2">The sequence shown here is derived from an EMBL/GenBank/DDBJ whole genome shotgun (WGS) entry which is preliminary data.</text>
</comment>
<organism evidence="2 3">
    <name type="scientific">Caerostris darwini</name>
    <dbReference type="NCBI Taxonomy" id="1538125"/>
    <lineage>
        <taxon>Eukaryota</taxon>
        <taxon>Metazoa</taxon>
        <taxon>Ecdysozoa</taxon>
        <taxon>Arthropoda</taxon>
        <taxon>Chelicerata</taxon>
        <taxon>Arachnida</taxon>
        <taxon>Araneae</taxon>
        <taxon>Araneomorphae</taxon>
        <taxon>Entelegynae</taxon>
        <taxon>Araneoidea</taxon>
        <taxon>Araneidae</taxon>
        <taxon>Caerostris</taxon>
    </lineage>
</organism>
<feature type="region of interest" description="Disordered" evidence="1">
    <location>
        <begin position="79"/>
        <end position="109"/>
    </location>
</feature>
<evidence type="ECO:0000313" key="2">
    <source>
        <dbReference type="EMBL" id="GIY58564.1"/>
    </source>
</evidence>
<reference evidence="2 3" key="1">
    <citation type="submission" date="2021-06" db="EMBL/GenBank/DDBJ databases">
        <title>Caerostris darwini draft genome.</title>
        <authorList>
            <person name="Kono N."/>
            <person name="Arakawa K."/>
        </authorList>
    </citation>
    <scope>NUCLEOTIDE SEQUENCE [LARGE SCALE GENOMIC DNA]</scope>
</reference>
<protein>
    <submittedName>
        <fullName evidence="2">Uncharacterized protein</fullName>
    </submittedName>
</protein>
<dbReference type="EMBL" id="BPLQ01011519">
    <property type="protein sequence ID" value="GIY58564.1"/>
    <property type="molecule type" value="Genomic_DNA"/>
</dbReference>
<evidence type="ECO:0000256" key="1">
    <source>
        <dbReference type="SAM" id="MobiDB-lite"/>
    </source>
</evidence>
<proteinExistence type="predicted"/>
<sequence length="131" mass="14636">MVETLVYDHQEDLSELPAFLTAAPVTNGFAVLNSVLEEVHDCLHTQVPPPSTPPTKRCHRHVPRALICTGSVFLRVRLSSTPHSSPPFNPETGRRAQDHTTPGSSGHDDRWRWQRAGVALLLQLSWDESLR</sequence>
<keyword evidence="3" id="KW-1185">Reference proteome</keyword>
<accession>A0AAV4ULY9</accession>
<name>A0AAV4ULY9_9ARAC</name>
<gene>
    <name evidence="2" type="ORF">CDAR_607891</name>
</gene>
<dbReference type="AlphaFoldDB" id="A0AAV4ULY9"/>
<dbReference type="Proteomes" id="UP001054837">
    <property type="component" value="Unassembled WGS sequence"/>
</dbReference>
<evidence type="ECO:0000313" key="3">
    <source>
        <dbReference type="Proteomes" id="UP001054837"/>
    </source>
</evidence>